<keyword evidence="2" id="KW-1185">Reference proteome</keyword>
<accession>A0A271IWX7</accession>
<sequence length="77" mass="8419">MADTPTANQQTQTWPELAIGLYDKLTGRNAEIEYEFDDFEVQVPSGTGPEATHAKWAMSGTVRIRTRDPEHGGAAKG</sequence>
<evidence type="ECO:0000313" key="1">
    <source>
        <dbReference type="EMBL" id="PAP75225.1"/>
    </source>
</evidence>
<dbReference type="OrthoDB" id="215174at2"/>
<reference evidence="1 2" key="1">
    <citation type="submission" date="2016-11" db="EMBL/GenBank/DDBJ databases">
        <title>Study of marine rhodopsin-containing bacteria.</title>
        <authorList>
            <person name="Yoshizawa S."/>
            <person name="Kumagai Y."/>
            <person name="Kogure K."/>
        </authorList>
    </citation>
    <scope>NUCLEOTIDE SEQUENCE [LARGE SCALE GENOMIC DNA]</scope>
    <source>
        <strain evidence="1 2">SAORIC-28</strain>
    </source>
</reference>
<gene>
    <name evidence="1" type="ORF">BSZ37_01595</name>
</gene>
<evidence type="ECO:0000313" key="2">
    <source>
        <dbReference type="Proteomes" id="UP000216339"/>
    </source>
</evidence>
<protein>
    <submittedName>
        <fullName evidence="1">Uncharacterized protein</fullName>
    </submittedName>
</protein>
<dbReference type="EMBL" id="MQWD01000001">
    <property type="protein sequence ID" value="PAP75225.1"/>
    <property type="molecule type" value="Genomic_DNA"/>
</dbReference>
<dbReference type="RefSeq" id="WP_095508861.1">
    <property type="nucleotide sequence ID" value="NZ_MQWD01000001.1"/>
</dbReference>
<organism evidence="1 2">
    <name type="scientific">Rubrivirga marina</name>
    <dbReference type="NCBI Taxonomy" id="1196024"/>
    <lineage>
        <taxon>Bacteria</taxon>
        <taxon>Pseudomonadati</taxon>
        <taxon>Rhodothermota</taxon>
        <taxon>Rhodothermia</taxon>
        <taxon>Rhodothermales</taxon>
        <taxon>Rubricoccaceae</taxon>
        <taxon>Rubrivirga</taxon>
    </lineage>
</organism>
<proteinExistence type="predicted"/>
<dbReference type="AlphaFoldDB" id="A0A271IWX7"/>
<comment type="caution">
    <text evidence="1">The sequence shown here is derived from an EMBL/GenBank/DDBJ whole genome shotgun (WGS) entry which is preliminary data.</text>
</comment>
<dbReference type="Proteomes" id="UP000216339">
    <property type="component" value="Unassembled WGS sequence"/>
</dbReference>
<name>A0A271IWX7_9BACT</name>